<reference evidence="2 3" key="1">
    <citation type="submission" date="2017-03" db="EMBL/GenBank/DDBJ databases">
        <title>Genome of the blue death feigning beetle - Asbolus verrucosus.</title>
        <authorList>
            <person name="Rider S.D."/>
        </authorList>
    </citation>
    <scope>NUCLEOTIDE SEQUENCE [LARGE SCALE GENOMIC DNA]</scope>
    <source>
        <strain evidence="2">Butters</strain>
        <tissue evidence="2">Head and leg muscle</tissue>
    </source>
</reference>
<sequence>MRTTSQTFGASPTDDSTPRPSPLAVRNRFSTTRFMATQWRIRSFGLMSHRPHFVLASHRCSQKATAGMVPRKDTVG</sequence>
<evidence type="ECO:0000256" key="1">
    <source>
        <dbReference type="SAM" id="MobiDB-lite"/>
    </source>
</evidence>
<keyword evidence="3" id="KW-1185">Reference proteome</keyword>
<organism evidence="2 3">
    <name type="scientific">Asbolus verrucosus</name>
    <name type="common">Desert ironclad beetle</name>
    <dbReference type="NCBI Taxonomy" id="1661398"/>
    <lineage>
        <taxon>Eukaryota</taxon>
        <taxon>Metazoa</taxon>
        <taxon>Ecdysozoa</taxon>
        <taxon>Arthropoda</taxon>
        <taxon>Hexapoda</taxon>
        <taxon>Insecta</taxon>
        <taxon>Pterygota</taxon>
        <taxon>Neoptera</taxon>
        <taxon>Endopterygota</taxon>
        <taxon>Coleoptera</taxon>
        <taxon>Polyphaga</taxon>
        <taxon>Cucujiformia</taxon>
        <taxon>Tenebrionidae</taxon>
        <taxon>Pimeliinae</taxon>
        <taxon>Asbolus</taxon>
    </lineage>
</organism>
<dbReference type="Proteomes" id="UP000292052">
    <property type="component" value="Unassembled WGS sequence"/>
</dbReference>
<dbReference type="AlphaFoldDB" id="A0A482W3I5"/>
<proteinExistence type="predicted"/>
<feature type="compositionally biased region" description="Polar residues" evidence="1">
    <location>
        <begin position="1"/>
        <end position="10"/>
    </location>
</feature>
<evidence type="ECO:0000313" key="3">
    <source>
        <dbReference type="Proteomes" id="UP000292052"/>
    </source>
</evidence>
<feature type="region of interest" description="Disordered" evidence="1">
    <location>
        <begin position="1"/>
        <end position="26"/>
    </location>
</feature>
<comment type="caution">
    <text evidence="2">The sequence shown here is derived from an EMBL/GenBank/DDBJ whole genome shotgun (WGS) entry which is preliminary data.</text>
</comment>
<protein>
    <submittedName>
        <fullName evidence="2">Uncharacterized protein</fullName>
    </submittedName>
</protein>
<dbReference type="EMBL" id="QDEB01035120">
    <property type="protein sequence ID" value="RZC39363.1"/>
    <property type="molecule type" value="Genomic_DNA"/>
</dbReference>
<name>A0A482W3I5_ASBVE</name>
<evidence type="ECO:0000313" key="2">
    <source>
        <dbReference type="EMBL" id="RZC39363.1"/>
    </source>
</evidence>
<accession>A0A482W3I5</accession>
<gene>
    <name evidence="2" type="ORF">BDFB_005620</name>
</gene>